<feature type="region of interest" description="Disordered" evidence="7">
    <location>
        <begin position="1"/>
        <end position="20"/>
    </location>
</feature>
<dbReference type="GO" id="GO:0003735">
    <property type="term" value="F:structural constituent of ribosome"/>
    <property type="evidence" value="ECO:0007669"/>
    <property type="project" value="InterPro"/>
</dbReference>
<evidence type="ECO:0000256" key="3">
    <source>
        <dbReference type="ARBA" id="ARBA00011838"/>
    </source>
</evidence>
<comment type="subunit">
    <text evidence="3">Part of the 50S ribosomal subunit.</text>
</comment>
<dbReference type="Proteomes" id="UP000325004">
    <property type="component" value="Chromosome"/>
</dbReference>
<evidence type="ECO:0000256" key="6">
    <source>
        <dbReference type="RuleBase" id="RU000564"/>
    </source>
</evidence>
<accession>A0A5C0UFX2</accession>
<organism evidence="8 9">
    <name type="scientific">Candidatus Cytomitobacter primus</name>
    <dbReference type="NCBI Taxonomy" id="2066024"/>
    <lineage>
        <taxon>Bacteria</taxon>
        <taxon>Pseudomonadati</taxon>
        <taxon>Pseudomonadota</taxon>
        <taxon>Alphaproteobacteria</taxon>
        <taxon>Holosporales</taxon>
        <taxon>Holosporaceae</taxon>
        <taxon>Candidatus Cytomitobacter</taxon>
    </lineage>
</organism>
<reference evidence="8 9" key="1">
    <citation type="submission" date="2019-08" db="EMBL/GenBank/DDBJ databases">
        <title>Highly reduced genomes of protist endosymbionts show evolutionary convergence.</title>
        <authorList>
            <person name="George E."/>
            <person name="Husnik F."/>
            <person name="Tashyreva D."/>
            <person name="Prokopchuk G."/>
            <person name="Horak A."/>
            <person name="Kwong W.K."/>
            <person name="Lukes J."/>
            <person name="Keeling P.J."/>
        </authorList>
    </citation>
    <scope>NUCLEOTIDE SEQUENCE [LARGE SCALE GENOMIC DNA]</scope>
    <source>
        <strain evidence="8">1604LC</strain>
    </source>
</reference>
<evidence type="ECO:0000256" key="4">
    <source>
        <dbReference type="ARBA" id="ARBA00022980"/>
    </source>
</evidence>
<proteinExistence type="inferred from homology"/>
<dbReference type="AlphaFoldDB" id="A0A5C0UFX2"/>
<dbReference type="InterPro" id="IPR034704">
    <property type="entry name" value="Ribosomal_bL28/bL31-like_sf"/>
</dbReference>
<dbReference type="GO" id="GO:1990904">
    <property type="term" value="C:ribonucleoprotein complex"/>
    <property type="evidence" value="ECO:0007669"/>
    <property type="project" value="UniProtKB-KW"/>
</dbReference>
<dbReference type="KEGG" id="cpri:FZC34_01715"/>
<dbReference type="SUPFAM" id="SSF143800">
    <property type="entry name" value="L28p-like"/>
    <property type="match status" value="1"/>
</dbReference>
<dbReference type="EMBL" id="CP043316">
    <property type="protein sequence ID" value="QEK38620.1"/>
    <property type="molecule type" value="Genomic_DNA"/>
</dbReference>
<evidence type="ECO:0000256" key="2">
    <source>
        <dbReference type="ARBA" id="ARBA00009296"/>
    </source>
</evidence>
<dbReference type="InterPro" id="IPR002150">
    <property type="entry name" value="Ribosomal_bL31"/>
</dbReference>
<feature type="compositionally biased region" description="Basic residues" evidence="7">
    <location>
        <begin position="8"/>
        <end position="20"/>
    </location>
</feature>
<evidence type="ECO:0000313" key="9">
    <source>
        <dbReference type="Proteomes" id="UP000325004"/>
    </source>
</evidence>
<dbReference type="GO" id="GO:0005840">
    <property type="term" value="C:ribosome"/>
    <property type="evidence" value="ECO:0007669"/>
    <property type="project" value="UniProtKB-KW"/>
</dbReference>
<protein>
    <recommendedName>
        <fullName evidence="6">50S ribosomal protein L31</fullName>
    </recommendedName>
</protein>
<keyword evidence="4 6" id="KW-0689">Ribosomal protein</keyword>
<dbReference type="Gene3D" id="4.10.830.30">
    <property type="entry name" value="Ribosomal protein L31"/>
    <property type="match status" value="1"/>
</dbReference>
<dbReference type="NCBIfam" id="TIGR00105">
    <property type="entry name" value="L31"/>
    <property type="match status" value="1"/>
</dbReference>
<evidence type="ECO:0000313" key="8">
    <source>
        <dbReference type="EMBL" id="QEK38620.1"/>
    </source>
</evidence>
<evidence type="ECO:0000256" key="1">
    <source>
        <dbReference type="ARBA" id="ARBA00003795"/>
    </source>
</evidence>
<dbReference type="GO" id="GO:0006412">
    <property type="term" value="P:translation"/>
    <property type="evidence" value="ECO:0007669"/>
    <property type="project" value="InterPro"/>
</dbReference>
<dbReference type="InterPro" id="IPR042105">
    <property type="entry name" value="Ribosomal_bL31_sf"/>
</dbReference>
<evidence type="ECO:0000256" key="5">
    <source>
        <dbReference type="ARBA" id="ARBA00023274"/>
    </source>
</evidence>
<comment type="function">
    <text evidence="1">Binds the 23S rRNA.</text>
</comment>
<comment type="similarity">
    <text evidence="2">Belongs to the bacterial ribosomal protein bL31 family. Type A subfamily.</text>
</comment>
<gene>
    <name evidence="8" type="primary">rpmE</name>
    <name evidence="8" type="ORF">FZC34_01715</name>
</gene>
<sequence>MNTANKVNKNKSAKSKHPKMNKVVLTLTDGSTVEIMSSRGGKEAVELDIDPKSHRAWTKQDKLGLEKDGMAARFSKRFGMMDI</sequence>
<dbReference type="OrthoDB" id="9803251at2"/>
<evidence type="ECO:0000256" key="7">
    <source>
        <dbReference type="SAM" id="MobiDB-lite"/>
    </source>
</evidence>
<dbReference type="Pfam" id="PF01197">
    <property type="entry name" value="Ribosomal_L31"/>
    <property type="match status" value="1"/>
</dbReference>
<keyword evidence="9" id="KW-1185">Reference proteome</keyword>
<dbReference type="RefSeq" id="WP_148971741.1">
    <property type="nucleotide sequence ID" value="NZ_CP043316.1"/>
</dbReference>
<keyword evidence="5 6" id="KW-0687">Ribonucleoprotein</keyword>
<name>A0A5C0UFX2_9PROT</name>